<dbReference type="InterPro" id="IPR003594">
    <property type="entry name" value="HATPase_dom"/>
</dbReference>
<evidence type="ECO:0000256" key="6">
    <source>
        <dbReference type="ARBA" id="ARBA00022777"/>
    </source>
</evidence>
<dbReference type="Gene3D" id="3.40.50.2300">
    <property type="match status" value="1"/>
</dbReference>
<dbReference type="InterPro" id="IPR036097">
    <property type="entry name" value="HisK_dim/P_sf"/>
</dbReference>
<feature type="domain" description="Histidine kinase" evidence="11">
    <location>
        <begin position="410"/>
        <end position="633"/>
    </location>
</feature>
<evidence type="ECO:0000313" key="13">
    <source>
        <dbReference type="EMBL" id="GFE64284.1"/>
    </source>
</evidence>
<feature type="domain" description="Response regulatory" evidence="12">
    <location>
        <begin position="657"/>
        <end position="773"/>
    </location>
</feature>
<dbReference type="InterPro" id="IPR036890">
    <property type="entry name" value="HATPase_C_sf"/>
</dbReference>
<dbReference type="InterPro" id="IPR001789">
    <property type="entry name" value="Sig_transdc_resp-reg_receiver"/>
</dbReference>
<comment type="catalytic activity">
    <reaction evidence="1">
        <text>ATP + protein L-histidine = ADP + protein N-phospho-L-histidine.</text>
        <dbReference type="EC" id="2.7.13.3"/>
    </reaction>
</comment>
<dbReference type="RefSeq" id="WP_243144832.1">
    <property type="nucleotide sequence ID" value="NZ_BLJE01000001.1"/>
</dbReference>
<evidence type="ECO:0000259" key="11">
    <source>
        <dbReference type="PROSITE" id="PS50109"/>
    </source>
</evidence>
<comment type="caution">
    <text evidence="13">The sequence shown here is derived from an EMBL/GenBank/DDBJ whole genome shotgun (WGS) entry which is preliminary data.</text>
</comment>
<evidence type="ECO:0000256" key="2">
    <source>
        <dbReference type="ARBA" id="ARBA00012438"/>
    </source>
</evidence>
<keyword evidence="8" id="KW-0902">Two-component regulatory system</keyword>
<dbReference type="PROSITE" id="PS50109">
    <property type="entry name" value="HIS_KIN"/>
    <property type="match status" value="1"/>
</dbReference>
<dbReference type="Pfam" id="PF00072">
    <property type="entry name" value="Response_reg"/>
    <property type="match status" value="1"/>
</dbReference>
<gene>
    <name evidence="13" type="ORF">KIN_13580</name>
</gene>
<dbReference type="InterPro" id="IPR005467">
    <property type="entry name" value="His_kinase_dom"/>
</dbReference>
<evidence type="ECO:0000256" key="1">
    <source>
        <dbReference type="ARBA" id="ARBA00000085"/>
    </source>
</evidence>
<keyword evidence="10" id="KW-0472">Membrane</keyword>
<dbReference type="SMART" id="SM00388">
    <property type="entry name" value="HisKA"/>
    <property type="match status" value="1"/>
</dbReference>
<keyword evidence="3 9" id="KW-0597">Phosphoprotein</keyword>
<evidence type="ECO:0000256" key="3">
    <source>
        <dbReference type="ARBA" id="ARBA00022553"/>
    </source>
</evidence>
<dbReference type="SMART" id="SM00448">
    <property type="entry name" value="REC"/>
    <property type="match status" value="1"/>
</dbReference>
<protein>
    <recommendedName>
        <fullName evidence="2">histidine kinase</fullName>
        <ecNumber evidence="2">2.7.13.3</ecNumber>
    </recommendedName>
</protein>
<keyword evidence="5" id="KW-0547">Nucleotide-binding</keyword>
<dbReference type="SUPFAM" id="SSF52172">
    <property type="entry name" value="CheY-like"/>
    <property type="match status" value="1"/>
</dbReference>
<feature type="modified residue" description="4-aspartylphosphate" evidence="9">
    <location>
        <position position="708"/>
    </location>
</feature>
<evidence type="ECO:0000256" key="7">
    <source>
        <dbReference type="ARBA" id="ARBA00022840"/>
    </source>
</evidence>
<keyword evidence="4" id="KW-0808">Transferase</keyword>
<evidence type="ECO:0000256" key="8">
    <source>
        <dbReference type="ARBA" id="ARBA00023012"/>
    </source>
</evidence>
<dbReference type="InterPro" id="IPR011006">
    <property type="entry name" value="CheY-like_superfamily"/>
</dbReference>
<dbReference type="SUPFAM" id="SSF47384">
    <property type="entry name" value="Homodimeric domain of signal transducing histidine kinase"/>
    <property type="match status" value="1"/>
</dbReference>
<dbReference type="PRINTS" id="PR00344">
    <property type="entry name" value="BCTRLSENSOR"/>
</dbReference>
<dbReference type="FunFam" id="1.10.287.130:FF:000037">
    <property type="entry name" value="Hybrid sensor histidine kinase/response regulator"/>
    <property type="match status" value="1"/>
</dbReference>
<dbReference type="Proteomes" id="UP000436822">
    <property type="component" value="Unassembled WGS sequence"/>
</dbReference>
<dbReference type="EMBL" id="BLJE01000001">
    <property type="protein sequence ID" value="GFE64284.1"/>
    <property type="molecule type" value="Genomic_DNA"/>
</dbReference>
<dbReference type="GO" id="GO:0000155">
    <property type="term" value="F:phosphorelay sensor kinase activity"/>
    <property type="evidence" value="ECO:0007669"/>
    <property type="project" value="InterPro"/>
</dbReference>
<keyword evidence="6 13" id="KW-0418">Kinase</keyword>
<keyword evidence="10" id="KW-1133">Transmembrane helix</keyword>
<dbReference type="PANTHER" id="PTHR43065">
    <property type="entry name" value="SENSOR HISTIDINE KINASE"/>
    <property type="match status" value="1"/>
</dbReference>
<organism evidence="13 14">
    <name type="scientific">Litoreibacter roseus</name>
    <dbReference type="NCBI Taxonomy" id="2601869"/>
    <lineage>
        <taxon>Bacteria</taxon>
        <taxon>Pseudomonadati</taxon>
        <taxon>Pseudomonadota</taxon>
        <taxon>Alphaproteobacteria</taxon>
        <taxon>Rhodobacterales</taxon>
        <taxon>Roseobacteraceae</taxon>
        <taxon>Litoreibacter</taxon>
    </lineage>
</organism>
<evidence type="ECO:0000259" key="12">
    <source>
        <dbReference type="PROSITE" id="PS50110"/>
    </source>
</evidence>
<feature type="transmembrane region" description="Helical" evidence="10">
    <location>
        <begin position="46"/>
        <end position="66"/>
    </location>
</feature>
<dbReference type="CDD" id="cd00082">
    <property type="entry name" value="HisKA"/>
    <property type="match status" value="1"/>
</dbReference>
<evidence type="ECO:0000256" key="5">
    <source>
        <dbReference type="ARBA" id="ARBA00022741"/>
    </source>
</evidence>
<keyword evidence="10" id="KW-0812">Transmembrane</keyword>
<dbReference type="AlphaFoldDB" id="A0A6N6JDS0"/>
<dbReference type="Pfam" id="PF00512">
    <property type="entry name" value="HisKA"/>
    <property type="match status" value="1"/>
</dbReference>
<keyword evidence="14" id="KW-1185">Reference proteome</keyword>
<dbReference type="PROSITE" id="PS50110">
    <property type="entry name" value="RESPONSE_REGULATORY"/>
    <property type="match status" value="1"/>
</dbReference>
<feature type="transmembrane region" description="Helical" evidence="10">
    <location>
        <begin position="22"/>
        <end position="39"/>
    </location>
</feature>
<reference evidence="13 14" key="1">
    <citation type="submission" date="2019-12" db="EMBL/GenBank/DDBJ databases">
        <title>Litoreibacter badius sp. nov., a novel bacteriochlorophyll a-containing bacterium in the genus Litoreibacter.</title>
        <authorList>
            <person name="Kanamuro M."/>
            <person name="Takabe Y."/>
            <person name="Mori K."/>
            <person name="Takaichi S."/>
            <person name="Hanada S."/>
        </authorList>
    </citation>
    <scope>NUCLEOTIDE SEQUENCE [LARGE SCALE GENOMIC DNA]</scope>
    <source>
        <strain evidence="13 14">K6</strain>
    </source>
</reference>
<keyword evidence="7" id="KW-0067">ATP-binding</keyword>
<dbReference type="EC" id="2.7.13.3" evidence="2"/>
<evidence type="ECO:0000256" key="10">
    <source>
        <dbReference type="SAM" id="Phobius"/>
    </source>
</evidence>
<evidence type="ECO:0000256" key="9">
    <source>
        <dbReference type="PROSITE-ProRule" id="PRU00169"/>
    </source>
</evidence>
<evidence type="ECO:0000313" key="14">
    <source>
        <dbReference type="Proteomes" id="UP000436822"/>
    </source>
</evidence>
<dbReference type="PANTHER" id="PTHR43065:SF46">
    <property type="entry name" value="C4-DICARBOXYLATE TRANSPORT SENSOR PROTEIN DCTB"/>
    <property type="match status" value="1"/>
</dbReference>
<dbReference type="Pfam" id="PF02518">
    <property type="entry name" value="HATPase_c"/>
    <property type="match status" value="1"/>
</dbReference>
<dbReference type="SMART" id="SM00387">
    <property type="entry name" value="HATPase_c"/>
    <property type="match status" value="1"/>
</dbReference>
<dbReference type="Gene3D" id="1.10.287.130">
    <property type="match status" value="1"/>
</dbReference>
<dbReference type="InterPro" id="IPR003661">
    <property type="entry name" value="HisK_dim/P_dom"/>
</dbReference>
<dbReference type="GO" id="GO:0005524">
    <property type="term" value="F:ATP binding"/>
    <property type="evidence" value="ECO:0007669"/>
    <property type="project" value="UniProtKB-KW"/>
</dbReference>
<proteinExistence type="predicted"/>
<dbReference type="Gene3D" id="3.30.565.10">
    <property type="entry name" value="Histidine kinase-like ATPase, C-terminal domain"/>
    <property type="match status" value="1"/>
</dbReference>
<sequence length="777" mass="84137">MALFAGSNETVKDTAGTLSSHSHWLVWAAALILLIGVTVPDGRVSYLFLAGGGAVAGLAFFTRLLGRAATPSDDIAAVRPVLEHDYRAALVANQSGEILHKNPAARTRFGNTDGKSLEKVLEDVCTQPNAVVFRLQAKADKQNAAREDVATPKGRSILSVHRAGEDCFVWMVDDAAERVTTARSVDKISLPMMTVSGTGSILFMNDAMRRFAGGRVKSVDKLLNEPDVVSGQITTVAGIDGPSQVRVIITSAGAGRTEYFFAPLEDGRNGSETLESLEDFPVALLKISSHGTLLEANKLARALMGLDQWGGSNGASGEKRVLSDLLEGLGRPMSEWLSEAAEGRSLHKPEVLKARNREEEIYLQVTLGRMIRNGEVVLLAMISDATELKTLEAQFVQSQKMQAIGQLAGGVAHDFNNLLTAISGHCDLLMLRHDPGDPDFGDLEQINQNANRAASLVGQLLAFSRKQNLQLEILDMRDTLADLTHLLNRLVGAQIQLTLSHDPQLMSVRADRRQLEQVLMNLVVNARDAMEGGGEINIETRNMKLQSELTRDRAVVPPGEYVLVKVSDNGCGIPQDKLNKIFEPFFTTKRTGKGTGLGLSTAYGIVKQSGGFIFVDSEVGKGTAFTIYFPTSQLPVQEDVAKEEVPVRMDPVPAEGVVLLVEDEAPVRAFASRALKLRGYSVLEADCAEEALSMLEDSDLIVDVVVTDVVMPGMDGPTWVRMAREARPDMKVVFVSGYTEGNFGENQEILPNTVFLPKPFSLNELTSTVQSQMSVAA</sequence>
<evidence type="ECO:0000256" key="4">
    <source>
        <dbReference type="ARBA" id="ARBA00022679"/>
    </source>
</evidence>
<dbReference type="SUPFAM" id="SSF55874">
    <property type="entry name" value="ATPase domain of HSP90 chaperone/DNA topoisomerase II/histidine kinase"/>
    <property type="match status" value="1"/>
</dbReference>
<name>A0A6N6JDS0_9RHOB</name>
<dbReference type="InterPro" id="IPR004358">
    <property type="entry name" value="Sig_transdc_His_kin-like_C"/>
</dbReference>
<accession>A0A6N6JDS0</accession>